<organism evidence="1">
    <name type="scientific">Anguilla anguilla</name>
    <name type="common">European freshwater eel</name>
    <name type="synonym">Muraena anguilla</name>
    <dbReference type="NCBI Taxonomy" id="7936"/>
    <lineage>
        <taxon>Eukaryota</taxon>
        <taxon>Metazoa</taxon>
        <taxon>Chordata</taxon>
        <taxon>Craniata</taxon>
        <taxon>Vertebrata</taxon>
        <taxon>Euteleostomi</taxon>
        <taxon>Actinopterygii</taxon>
        <taxon>Neopterygii</taxon>
        <taxon>Teleostei</taxon>
        <taxon>Anguilliformes</taxon>
        <taxon>Anguillidae</taxon>
        <taxon>Anguilla</taxon>
    </lineage>
</organism>
<dbReference type="AlphaFoldDB" id="A0A0E9XBK7"/>
<sequence>MYHVKTSEEITLFLWGKHEALAISIITSDVCKILFLQMYCISAFELHYHVQNSCVAKTGMYSTMNIYFQ</sequence>
<dbReference type="EMBL" id="GBXM01008435">
    <property type="protein sequence ID" value="JAI00143.1"/>
    <property type="molecule type" value="Transcribed_RNA"/>
</dbReference>
<name>A0A0E9XBK7_ANGAN</name>
<accession>A0A0E9XBK7</accession>
<reference evidence="1" key="2">
    <citation type="journal article" date="2015" name="Fish Shellfish Immunol.">
        <title>Early steps in the European eel (Anguilla anguilla)-Vibrio vulnificus interaction in the gills: Role of the RtxA13 toxin.</title>
        <authorList>
            <person name="Callol A."/>
            <person name="Pajuelo D."/>
            <person name="Ebbesson L."/>
            <person name="Teles M."/>
            <person name="MacKenzie S."/>
            <person name="Amaro C."/>
        </authorList>
    </citation>
    <scope>NUCLEOTIDE SEQUENCE</scope>
</reference>
<reference evidence="1" key="1">
    <citation type="submission" date="2014-11" db="EMBL/GenBank/DDBJ databases">
        <authorList>
            <person name="Amaro Gonzalez C."/>
        </authorList>
    </citation>
    <scope>NUCLEOTIDE SEQUENCE</scope>
</reference>
<evidence type="ECO:0000313" key="1">
    <source>
        <dbReference type="EMBL" id="JAI00143.1"/>
    </source>
</evidence>
<proteinExistence type="predicted"/>
<protein>
    <submittedName>
        <fullName evidence="1">Uncharacterized protein</fullName>
    </submittedName>
</protein>